<dbReference type="EMBL" id="CP035704">
    <property type="protein sequence ID" value="QBB71485.1"/>
    <property type="molecule type" value="Genomic_DNA"/>
</dbReference>
<sequence length="637" mass="71750">MPIKLPLPRSTNCCKHRRSTELFCAALHRNRSTIDASHVDLAPATPQHAQNFFRRMTAMSQAQLLPRKTKILFWLGLLAFVALLLAGPWREATAPERHFSSAWLLSTLVFVTLLTRRIGFALAITSLIFGGLLIASVVKFAYLTTPLLAPDLVYFVNRDLIEVLLRYPALLALFVGGFILIPALLILAWRIDRPIFLQRFSRRTRSLIRACGSILGLLLILICASPDGPFADIYGKGMWQTMNDKSYLTDFFISFNQTKIQIPISPVGVDRSIVWNDPPKPAETHPADAVSAIPHYPDIVTILEESTFDPRMLQVCGMPLCKFKMFVPDARTRASGSLVVHTWGGGTWTSEFAALTGLSHTSFGNAGLYAPYNLAPRVTYTLPRALKAAGYKTIAVYPMSGDFINARNAYRYYGFDEFIEGSTYGLAWESSDTDLMQVFDQIYTREKKEAGKQPLFVFMLTLRQHGPHMTPLKFLKPPYNAPLFPMLDKWLNLNLGNYLSRLESSDSALAQQEKFLLDSDRQTVLLHFGDHQPSFDGAINAIKKLNAPKGASDPMFVTYYMLKSNFAPKQKYNYPVLDLSFLAGLVLDVAGVPKDEFFEANTRLRERCKGFYLDCADKRMLDSYTDFIFHTLQALHD</sequence>
<dbReference type="AlphaFoldDB" id="A0A411HLT8"/>
<keyword evidence="5 6" id="KW-0472">Membrane</keyword>
<dbReference type="KEGG" id="xbc:ELE36_14590"/>
<evidence type="ECO:0000256" key="2">
    <source>
        <dbReference type="ARBA" id="ARBA00022475"/>
    </source>
</evidence>
<dbReference type="PANTHER" id="PTHR47371:SF3">
    <property type="entry name" value="PHOSPHOGLYCEROL TRANSFERASE I"/>
    <property type="match status" value="1"/>
</dbReference>
<feature type="transmembrane region" description="Helical" evidence="6">
    <location>
        <begin position="71"/>
        <end position="87"/>
    </location>
</feature>
<evidence type="ECO:0000256" key="6">
    <source>
        <dbReference type="SAM" id="Phobius"/>
    </source>
</evidence>
<name>A0A411HLT8_9GAMM</name>
<comment type="subcellular location">
    <subcellularLocation>
        <location evidence="1">Cell membrane</location>
        <topology evidence="1">Multi-pass membrane protein</topology>
    </subcellularLocation>
</comment>
<keyword evidence="4 6" id="KW-1133">Transmembrane helix</keyword>
<evidence type="ECO:0000256" key="3">
    <source>
        <dbReference type="ARBA" id="ARBA00022692"/>
    </source>
</evidence>
<accession>A0A411HLT8</accession>
<proteinExistence type="predicted"/>
<feature type="transmembrane region" description="Helical" evidence="6">
    <location>
        <begin position="122"/>
        <end position="144"/>
    </location>
</feature>
<evidence type="ECO:0000259" key="7">
    <source>
        <dbReference type="Pfam" id="PF00884"/>
    </source>
</evidence>
<keyword evidence="2" id="KW-1003">Cell membrane</keyword>
<dbReference type="InterPro" id="IPR050448">
    <property type="entry name" value="OpgB/LTA_synthase_biosynth"/>
</dbReference>
<dbReference type="PANTHER" id="PTHR47371">
    <property type="entry name" value="LIPOTEICHOIC ACID SYNTHASE"/>
    <property type="match status" value="1"/>
</dbReference>
<evidence type="ECO:0000313" key="9">
    <source>
        <dbReference type="Proteomes" id="UP000291562"/>
    </source>
</evidence>
<evidence type="ECO:0000256" key="4">
    <source>
        <dbReference type="ARBA" id="ARBA00022989"/>
    </source>
</evidence>
<dbReference type="OrthoDB" id="5363296at2"/>
<dbReference type="Proteomes" id="UP000291562">
    <property type="component" value="Chromosome"/>
</dbReference>
<keyword evidence="9" id="KW-1185">Reference proteome</keyword>
<reference evidence="8 9" key="1">
    <citation type="submission" date="2019-01" db="EMBL/GenBank/DDBJ databases">
        <title>Pseudolysobacter antarctica gen. nov., sp. nov., isolated from Fildes Peninsula, Antarctica.</title>
        <authorList>
            <person name="Wei Z."/>
            <person name="Peng F."/>
        </authorList>
    </citation>
    <scope>NUCLEOTIDE SEQUENCE [LARGE SCALE GENOMIC DNA]</scope>
    <source>
        <strain evidence="8 9">AQ6-296</strain>
    </source>
</reference>
<evidence type="ECO:0000256" key="1">
    <source>
        <dbReference type="ARBA" id="ARBA00004651"/>
    </source>
</evidence>
<organism evidence="8 9">
    <name type="scientific">Pseudolysobacter antarcticus</name>
    <dbReference type="NCBI Taxonomy" id="2511995"/>
    <lineage>
        <taxon>Bacteria</taxon>
        <taxon>Pseudomonadati</taxon>
        <taxon>Pseudomonadota</taxon>
        <taxon>Gammaproteobacteria</taxon>
        <taxon>Lysobacterales</taxon>
        <taxon>Rhodanobacteraceae</taxon>
        <taxon>Pseudolysobacter</taxon>
    </lineage>
</organism>
<dbReference type="CDD" id="cd16015">
    <property type="entry name" value="LTA_synthase"/>
    <property type="match status" value="1"/>
</dbReference>
<feature type="domain" description="Sulfatase N-terminal" evidence="7">
    <location>
        <begin position="297"/>
        <end position="592"/>
    </location>
</feature>
<protein>
    <submittedName>
        <fullName evidence="8">LTA synthase family protein</fullName>
    </submittedName>
</protein>
<evidence type="ECO:0000256" key="5">
    <source>
        <dbReference type="ARBA" id="ARBA00023136"/>
    </source>
</evidence>
<dbReference type="SUPFAM" id="SSF53649">
    <property type="entry name" value="Alkaline phosphatase-like"/>
    <property type="match status" value="1"/>
</dbReference>
<feature type="transmembrane region" description="Helical" evidence="6">
    <location>
        <begin position="99"/>
        <end position="115"/>
    </location>
</feature>
<dbReference type="GO" id="GO:0005886">
    <property type="term" value="C:plasma membrane"/>
    <property type="evidence" value="ECO:0007669"/>
    <property type="project" value="UniProtKB-SubCell"/>
</dbReference>
<dbReference type="InterPro" id="IPR017850">
    <property type="entry name" value="Alkaline_phosphatase_core_sf"/>
</dbReference>
<feature type="transmembrane region" description="Helical" evidence="6">
    <location>
        <begin position="207"/>
        <end position="228"/>
    </location>
</feature>
<dbReference type="Pfam" id="PF00884">
    <property type="entry name" value="Sulfatase"/>
    <property type="match status" value="1"/>
</dbReference>
<keyword evidence="3 6" id="KW-0812">Transmembrane</keyword>
<gene>
    <name evidence="8" type="ORF">ELE36_14590</name>
</gene>
<feature type="transmembrane region" description="Helical" evidence="6">
    <location>
        <begin position="164"/>
        <end position="187"/>
    </location>
</feature>
<dbReference type="InterPro" id="IPR000917">
    <property type="entry name" value="Sulfatase_N"/>
</dbReference>
<evidence type="ECO:0000313" key="8">
    <source>
        <dbReference type="EMBL" id="QBB71485.1"/>
    </source>
</evidence>
<dbReference type="Gene3D" id="3.40.720.10">
    <property type="entry name" value="Alkaline Phosphatase, subunit A"/>
    <property type="match status" value="1"/>
</dbReference>